<reference evidence="1" key="1">
    <citation type="submission" date="2022-08" db="EMBL/GenBank/DDBJ databases">
        <title>Genome Sequence of Fusarium decemcellulare.</title>
        <authorList>
            <person name="Buettner E."/>
        </authorList>
    </citation>
    <scope>NUCLEOTIDE SEQUENCE</scope>
    <source>
        <strain evidence="1">Babe19</strain>
    </source>
</reference>
<keyword evidence="2" id="KW-1185">Reference proteome</keyword>
<evidence type="ECO:0000313" key="1">
    <source>
        <dbReference type="EMBL" id="KAJ3542809.1"/>
    </source>
</evidence>
<accession>A0ACC1SMP4</accession>
<organism evidence="1 2">
    <name type="scientific">Fusarium decemcellulare</name>
    <dbReference type="NCBI Taxonomy" id="57161"/>
    <lineage>
        <taxon>Eukaryota</taxon>
        <taxon>Fungi</taxon>
        <taxon>Dikarya</taxon>
        <taxon>Ascomycota</taxon>
        <taxon>Pezizomycotina</taxon>
        <taxon>Sordariomycetes</taxon>
        <taxon>Hypocreomycetidae</taxon>
        <taxon>Hypocreales</taxon>
        <taxon>Nectriaceae</taxon>
        <taxon>Fusarium</taxon>
        <taxon>Fusarium decemcellulare species complex</taxon>
    </lineage>
</organism>
<evidence type="ECO:0000313" key="2">
    <source>
        <dbReference type="Proteomes" id="UP001148629"/>
    </source>
</evidence>
<gene>
    <name evidence="1" type="ORF">NM208_g3895</name>
</gene>
<proteinExistence type="predicted"/>
<dbReference type="Proteomes" id="UP001148629">
    <property type="component" value="Unassembled WGS sequence"/>
</dbReference>
<comment type="caution">
    <text evidence="1">The sequence shown here is derived from an EMBL/GenBank/DDBJ whole genome shotgun (WGS) entry which is preliminary data.</text>
</comment>
<sequence length="496" mass="53794">MPSVTSGTNPCAASSFATPAVFGAEILWINAAAVENFTLPVPEGIDVGVSEPSTVNFCNVTATYTHPGQNDTIKVETWLPLQNWNGKLQAIGGGGWVAGRAYISYIRILDPIADGYGNVNLYALQNLGLTSLNDTASIAKSLSTSYYGKSPSYSYWNGCSQGGRQGYALAQRFPTAYDGILAAAPAINWAELIASTLWPVAYMQFKNQYPRACEITQLTSLAVSVCGELDGVKDERIADPEACRKAFKPQSYIGKSFTCDETASQMRISSAAVSVASAIWDGPRFSDGRFIWYGYDIGTDISSLANSTCSKDGKCIATAAGGITPAAIRYFVDRDYSSNVTTLTHQEFDHMFCTMKSTFASNLETNDADITEFREAGGKLLTYHGLTDAAIPSRSSLHYYKLVDKTIGGVDDFYRYFFVPGLNHCWGGATSHPASMFEQLVSWVEEGKAPEKSKVTFKLPKNGTSDGIVCRYPKNATLSKKCKFSSTTEDCWSCSD</sequence>
<name>A0ACC1SMP4_9HYPO</name>
<protein>
    <submittedName>
        <fullName evidence="1">Uncharacterized protein</fullName>
    </submittedName>
</protein>
<dbReference type="EMBL" id="JANRMS010000275">
    <property type="protein sequence ID" value="KAJ3542809.1"/>
    <property type="molecule type" value="Genomic_DNA"/>
</dbReference>